<evidence type="ECO:0000313" key="3">
    <source>
        <dbReference type="Proteomes" id="UP000214975"/>
    </source>
</evidence>
<feature type="transmembrane region" description="Helical" evidence="1">
    <location>
        <begin position="6"/>
        <end position="28"/>
    </location>
</feature>
<evidence type="ECO:0000313" key="2">
    <source>
        <dbReference type="EMBL" id="AST59189.1"/>
    </source>
</evidence>
<keyword evidence="1" id="KW-1133">Transmembrane helix</keyword>
<name>A0A223I3A0_THETR</name>
<dbReference type="AlphaFoldDB" id="A0A223I3A0"/>
<gene>
    <name evidence="2" type="primary">capE</name>
    <name evidence="2" type="ORF">Thert_03472</name>
</gene>
<reference evidence="2 3" key="1">
    <citation type="submission" date="2016-08" db="EMBL/GenBank/DDBJ databases">
        <title>A novel genetic cassette of butanologenic Thermoanaerobacterium thermosaccharolyticum that directly convert cellulose to butanol.</title>
        <authorList>
            <person name="Li T."/>
            <person name="He J."/>
        </authorList>
    </citation>
    <scope>NUCLEOTIDE SEQUENCE [LARGE SCALE GENOMIC DNA]</scope>
    <source>
        <strain evidence="2 3">TG57</strain>
    </source>
</reference>
<keyword evidence="1" id="KW-0472">Membrane</keyword>
<evidence type="ECO:0000256" key="1">
    <source>
        <dbReference type="SAM" id="Phobius"/>
    </source>
</evidence>
<protein>
    <submittedName>
        <fullName evidence="2">Capsular polysaccharide biosynthesis protein</fullName>
    </submittedName>
</protein>
<proteinExistence type="predicted"/>
<organism evidence="2 3">
    <name type="scientific">Thermoanaerobacterium thermosaccharolyticum</name>
    <name type="common">Clostridium thermosaccharolyticum</name>
    <dbReference type="NCBI Taxonomy" id="1517"/>
    <lineage>
        <taxon>Bacteria</taxon>
        <taxon>Bacillati</taxon>
        <taxon>Bacillota</taxon>
        <taxon>Clostridia</taxon>
        <taxon>Thermoanaerobacterales</taxon>
        <taxon>Thermoanaerobacteraceae</taxon>
        <taxon>Thermoanaerobacterium</taxon>
    </lineage>
</organism>
<keyword evidence="1" id="KW-0812">Transmembrane</keyword>
<dbReference type="EMBL" id="CP016893">
    <property type="protein sequence ID" value="AST59189.1"/>
    <property type="molecule type" value="Genomic_DNA"/>
</dbReference>
<dbReference type="Proteomes" id="UP000214975">
    <property type="component" value="Chromosome"/>
</dbReference>
<accession>A0A223I3A0</accession>
<sequence>MGIKNINILWFLYIFLGFAAWYILIFLLEKREESFLIVW</sequence>